<protein>
    <recommendedName>
        <fullName evidence="3">Chitin synthase export chaperone</fullName>
    </recommendedName>
</protein>
<dbReference type="GO" id="GO:0071555">
    <property type="term" value="P:cell wall organization"/>
    <property type="evidence" value="ECO:0007669"/>
    <property type="project" value="UniProtKB-KW"/>
</dbReference>
<evidence type="ECO:0000256" key="11">
    <source>
        <dbReference type="SAM" id="Phobius"/>
    </source>
</evidence>
<dbReference type="OrthoDB" id="2189463at2759"/>
<keyword evidence="6" id="KW-0256">Endoplasmic reticulum</keyword>
<dbReference type="PANTHER" id="PTHR35329:SF2">
    <property type="entry name" value="CHITIN SYNTHASE EXPORT CHAPERONE"/>
    <property type="match status" value="1"/>
</dbReference>
<name>A0A5C2S4J4_9APHY</name>
<feature type="transmembrane region" description="Helical" evidence="11">
    <location>
        <begin position="147"/>
        <end position="168"/>
    </location>
</feature>
<comment type="subcellular location">
    <subcellularLocation>
        <location evidence="1">Endoplasmic reticulum membrane</location>
        <topology evidence="1">Multi-pass membrane protein</topology>
    </subcellularLocation>
</comment>
<evidence type="ECO:0000256" key="10">
    <source>
        <dbReference type="ARBA" id="ARBA00023316"/>
    </source>
</evidence>
<evidence type="ECO:0000256" key="9">
    <source>
        <dbReference type="ARBA" id="ARBA00023136"/>
    </source>
</evidence>
<evidence type="ECO:0000256" key="2">
    <source>
        <dbReference type="ARBA" id="ARBA00009274"/>
    </source>
</evidence>
<keyword evidence="10" id="KW-0961">Cell wall biogenesis/degradation</keyword>
<feature type="transmembrane region" description="Helical" evidence="11">
    <location>
        <begin position="245"/>
        <end position="265"/>
    </location>
</feature>
<dbReference type="STRING" id="1328759.A0A5C2S4J4"/>
<reference evidence="12" key="1">
    <citation type="journal article" date="2018" name="Genome Biol. Evol.">
        <title>Genomics and development of Lentinus tigrinus, a white-rot wood-decaying mushroom with dimorphic fruiting bodies.</title>
        <authorList>
            <person name="Wu B."/>
            <person name="Xu Z."/>
            <person name="Knudson A."/>
            <person name="Carlson A."/>
            <person name="Chen N."/>
            <person name="Kovaka S."/>
            <person name="LaButti K."/>
            <person name="Lipzen A."/>
            <person name="Pennachio C."/>
            <person name="Riley R."/>
            <person name="Schakwitz W."/>
            <person name="Umezawa K."/>
            <person name="Ohm R.A."/>
            <person name="Grigoriev I.V."/>
            <person name="Nagy L.G."/>
            <person name="Gibbons J."/>
            <person name="Hibbett D."/>
        </authorList>
    </citation>
    <scope>NUCLEOTIDE SEQUENCE [LARGE SCALE GENOMIC DNA]</scope>
    <source>
        <strain evidence="12">ALCF2SS1-6</strain>
    </source>
</reference>
<dbReference type="EMBL" id="ML122275">
    <property type="protein sequence ID" value="RPD58502.1"/>
    <property type="molecule type" value="Genomic_DNA"/>
</dbReference>
<dbReference type="GO" id="GO:0015031">
    <property type="term" value="P:protein transport"/>
    <property type="evidence" value="ECO:0007669"/>
    <property type="project" value="UniProtKB-KW"/>
</dbReference>
<dbReference type="GO" id="GO:0006457">
    <property type="term" value="P:protein folding"/>
    <property type="evidence" value="ECO:0007669"/>
    <property type="project" value="TreeGrafter"/>
</dbReference>
<evidence type="ECO:0000313" key="12">
    <source>
        <dbReference type="EMBL" id="RPD58502.1"/>
    </source>
</evidence>
<evidence type="ECO:0000256" key="5">
    <source>
        <dbReference type="ARBA" id="ARBA00022692"/>
    </source>
</evidence>
<feature type="transmembrane region" description="Helical" evidence="11">
    <location>
        <begin position="45"/>
        <end position="68"/>
    </location>
</feature>
<evidence type="ECO:0000313" key="13">
    <source>
        <dbReference type="Proteomes" id="UP000313359"/>
    </source>
</evidence>
<feature type="transmembrane region" description="Helical" evidence="11">
    <location>
        <begin position="218"/>
        <end position="239"/>
    </location>
</feature>
<evidence type="ECO:0000256" key="1">
    <source>
        <dbReference type="ARBA" id="ARBA00004477"/>
    </source>
</evidence>
<dbReference type="GO" id="GO:0051082">
    <property type="term" value="F:unfolded protein binding"/>
    <property type="evidence" value="ECO:0007669"/>
    <property type="project" value="TreeGrafter"/>
</dbReference>
<dbReference type="AlphaFoldDB" id="A0A5C2S4J4"/>
<feature type="transmembrane region" description="Helical" evidence="11">
    <location>
        <begin position="80"/>
        <end position="97"/>
    </location>
</feature>
<keyword evidence="9 11" id="KW-0472">Membrane</keyword>
<organism evidence="12 13">
    <name type="scientific">Lentinus tigrinus ALCF2SS1-6</name>
    <dbReference type="NCBI Taxonomy" id="1328759"/>
    <lineage>
        <taxon>Eukaryota</taxon>
        <taxon>Fungi</taxon>
        <taxon>Dikarya</taxon>
        <taxon>Basidiomycota</taxon>
        <taxon>Agaricomycotina</taxon>
        <taxon>Agaricomycetes</taxon>
        <taxon>Polyporales</taxon>
        <taxon>Polyporaceae</taxon>
        <taxon>Lentinus</taxon>
    </lineage>
</organism>
<keyword evidence="5 11" id="KW-0812">Transmembrane</keyword>
<dbReference type="GO" id="GO:0005789">
    <property type="term" value="C:endoplasmic reticulum membrane"/>
    <property type="evidence" value="ECO:0007669"/>
    <property type="project" value="UniProtKB-SubCell"/>
</dbReference>
<proteinExistence type="inferred from homology"/>
<feature type="transmembrane region" description="Helical" evidence="11">
    <location>
        <begin position="109"/>
        <end position="135"/>
    </location>
</feature>
<feature type="transmembrane region" description="Helical" evidence="11">
    <location>
        <begin position="180"/>
        <end position="206"/>
    </location>
</feature>
<dbReference type="Pfam" id="PF12271">
    <property type="entry name" value="Chs7"/>
    <property type="match status" value="1"/>
</dbReference>
<keyword evidence="8 11" id="KW-1133">Transmembrane helix</keyword>
<evidence type="ECO:0000256" key="7">
    <source>
        <dbReference type="ARBA" id="ARBA00022927"/>
    </source>
</evidence>
<keyword evidence="4" id="KW-0813">Transport</keyword>
<evidence type="ECO:0000256" key="8">
    <source>
        <dbReference type="ARBA" id="ARBA00022989"/>
    </source>
</evidence>
<keyword evidence="13" id="KW-1185">Reference proteome</keyword>
<gene>
    <name evidence="12" type="ORF">L227DRAFT_505307</name>
</gene>
<accession>A0A5C2S4J4</accession>
<dbReference type="InterPro" id="IPR022057">
    <property type="entry name" value="Chs7"/>
</dbReference>
<dbReference type="Proteomes" id="UP000313359">
    <property type="component" value="Unassembled WGS sequence"/>
</dbReference>
<evidence type="ECO:0000256" key="3">
    <source>
        <dbReference type="ARBA" id="ARBA00018354"/>
    </source>
</evidence>
<keyword evidence="7" id="KW-0653">Protein transport</keyword>
<evidence type="ECO:0000256" key="6">
    <source>
        <dbReference type="ARBA" id="ARBA00022824"/>
    </source>
</evidence>
<comment type="similarity">
    <text evidence="2">Belongs to the CHS7 family.</text>
</comment>
<sequence>MGIQFGSFDSICQTAALVVCPLIGSSQGIEPSCYSRNVEISGTLIFQPSTCFVHIVAILMTGIMIFHIRSKYTAVGRKEILMFFYLYALIELLAIFLDSGIIPTANVSYPWFAAIYTGLVAGIYTCLLINGFVGFQFAEDGTPLSLWLLRISTLVVFGVSFFVAIATFKNIASFNYAKPIGLWIIYILWPLVCTVVYVISQLVLVFRTLEDRWPIGDIVFGTAFFTVAQVILFAFSVTICDAIKHYIDGLFFFSLCMLLSVMMVYKYWDSITREDLEFSVGSKATVWEVKDPLLAGGADIGDEDSASNYTSNYTHAGPPASLVGGVSGKQMYQNGAGGGPGRGYPPPMDRF</sequence>
<dbReference type="PANTHER" id="PTHR35329">
    <property type="entry name" value="CHITIN SYNTHASE EXPORT CHAPERONE"/>
    <property type="match status" value="1"/>
</dbReference>
<evidence type="ECO:0000256" key="4">
    <source>
        <dbReference type="ARBA" id="ARBA00022448"/>
    </source>
</evidence>